<dbReference type="SUPFAM" id="SSF51984">
    <property type="entry name" value="MurCD N-terminal domain"/>
    <property type="match status" value="1"/>
</dbReference>
<dbReference type="NCBIfam" id="TIGR01087">
    <property type="entry name" value="murD"/>
    <property type="match status" value="1"/>
</dbReference>
<dbReference type="Pfam" id="PF08245">
    <property type="entry name" value="Mur_ligase_M"/>
    <property type="match status" value="1"/>
</dbReference>
<protein>
    <submittedName>
        <fullName evidence="9">Unannotated protein</fullName>
    </submittedName>
</protein>
<dbReference type="InterPro" id="IPR036615">
    <property type="entry name" value="Mur_ligase_C_dom_sf"/>
</dbReference>
<dbReference type="Pfam" id="PF21799">
    <property type="entry name" value="MurD-like_N"/>
    <property type="match status" value="1"/>
</dbReference>
<dbReference type="InterPro" id="IPR005762">
    <property type="entry name" value="MurD"/>
</dbReference>
<dbReference type="Gene3D" id="3.40.1190.10">
    <property type="entry name" value="Mur-like, catalytic domain"/>
    <property type="match status" value="1"/>
</dbReference>
<keyword evidence="5" id="KW-0547">Nucleotide-binding</keyword>
<feature type="domain" description="Mur ligase central" evidence="8">
    <location>
        <begin position="115"/>
        <end position="285"/>
    </location>
</feature>
<evidence type="ECO:0000256" key="6">
    <source>
        <dbReference type="ARBA" id="ARBA00022840"/>
    </source>
</evidence>
<dbReference type="UniPathway" id="UPA00219"/>
<dbReference type="InterPro" id="IPR013221">
    <property type="entry name" value="Mur_ligase_cen"/>
</dbReference>
<evidence type="ECO:0000256" key="4">
    <source>
        <dbReference type="ARBA" id="ARBA00022598"/>
    </source>
</evidence>
<keyword evidence="4" id="KW-0436">Ligase</keyword>
<organism evidence="9">
    <name type="scientific">freshwater metagenome</name>
    <dbReference type="NCBI Taxonomy" id="449393"/>
    <lineage>
        <taxon>unclassified sequences</taxon>
        <taxon>metagenomes</taxon>
        <taxon>ecological metagenomes</taxon>
    </lineage>
</organism>
<name>A0A6J5ZB76_9ZZZZ</name>
<keyword evidence="3" id="KW-0963">Cytoplasm</keyword>
<dbReference type="GO" id="GO:0005737">
    <property type="term" value="C:cytoplasm"/>
    <property type="evidence" value="ECO:0007669"/>
    <property type="project" value="UniProtKB-SubCell"/>
</dbReference>
<dbReference type="GO" id="GO:0051301">
    <property type="term" value="P:cell division"/>
    <property type="evidence" value="ECO:0007669"/>
    <property type="project" value="InterPro"/>
</dbReference>
<dbReference type="Pfam" id="PF02875">
    <property type="entry name" value="Mur_ligase_C"/>
    <property type="match status" value="1"/>
</dbReference>
<proteinExistence type="inferred from homology"/>
<dbReference type="SUPFAM" id="SSF53623">
    <property type="entry name" value="MurD-like peptide ligases, catalytic domain"/>
    <property type="match status" value="1"/>
</dbReference>
<dbReference type="AlphaFoldDB" id="A0A6J5ZB76"/>
<dbReference type="InterPro" id="IPR004101">
    <property type="entry name" value="Mur_ligase_C"/>
</dbReference>
<evidence type="ECO:0000259" key="8">
    <source>
        <dbReference type="Pfam" id="PF08245"/>
    </source>
</evidence>
<dbReference type="GO" id="GO:0005524">
    <property type="term" value="F:ATP binding"/>
    <property type="evidence" value="ECO:0007669"/>
    <property type="project" value="UniProtKB-KW"/>
</dbReference>
<dbReference type="GO" id="GO:0009252">
    <property type="term" value="P:peptidoglycan biosynthetic process"/>
    <property type="evidence" value="ECO:0007669"/>
    <property type="project" value="UniProtKB-UniPathway"/>
</dbReference>
<evidence type="ECO:0000256" key="3">
    <source>
        <dbReference type="ARBA" id="ARBA00022490"/>
    </source>
</evidence>
<reference evidence="9" key="1">
    <citation type="submission" date="2020-05" db="EMBL/GenBank/DDBJ databases">
        <authorList>
            <person name="Chiriac C."/>
            <person name="Salcher M."/>
            <person name="Ghai R."/>
            <person name="Kavagutti S V."/>
        </authorList>
    </citation>
    <scope>NUCLEOTIDE SEQUENCE</scope>
</reference>
<dbReference type="PANTHER" id="PTHR43692">
    <property type="entry name" value="UDP-N-ACETYLMURAMOYLALANINE--D-GLUTAMATE LIGASE"/>
    <property type="match status" value="1"/>
</dbReference>
<accession>A0A6J5ZB76</accession>
<dbReference type="GO" id="GO:0008764">
    <property type="term" value="F:UDP-N-acetylmuramoylalanine-D-glutamate ligase activity"/>
    <property type="evidence" value="ECO:0007669"/>
    <property type="project" value="UniProtKB-EC"/>
</dbReference>
<evidence type="ECO:0000256" key="5">
    <source>
        <dbReference type="ARBA" id="ARBA00022741"/>
    </source>
</evidence>
<dbReference type="EMBL" id="CAESAN010000028">
    <property type="protein sequence ID" value="CAB4339925.1"/>
    <property type="molecule type" value="Genomic_DNA"/>
</dbReference>
<gene>
    <name evidence="9" type="ORF">UFOPK3547_00486</name>
</gene>
<evidence type="ECO:0000256" key="2">
    <source>
        <dbReference type="ARBA" id="ARBA00004752"/>
    </source>
</evidence>
<comment type="pathway">
    <text evidence="2">Cell wall biogenesis; peptidoglycan biosynthesis.</text>
</comment>
<evidence type="ECO:0000259" key="7">
    <source>
        <dbReference type="Pfam" id="PF02875"/>
    </source>
</evidence>
<dbReference type="PANTHER" id="PTHR43692:SF1">
    <property type="entry name" value="UDP-N-ACETYLMURAMOYLALANINE--D-GLUTAMATE LIGASE"/>
    <property type="match status" value="1"/>
</dbReference>
<feature type="domain" description="Mur ligase C-terminal" evidence="7">
    <location>
        <begin position="307"/>
        <end position="419"/>
    </location>
</feature>
<dbReference type="InterPro" id="IPR036565">
    <property type="entry name" value="Mur-like_cat_sf"/>
</dbReference>
<dbReference type="Gene3D" id="3.40.50.720">
    <property type="entry name" value="NAD(P)-binding Rossmann-like Domain"/>
    <property type="match status" value="1"/>
</dbReference>
<dbReference type="Gene3D" id="3.90.190.20">
    <property type="entry name" value="Mur ligase, C-terminal domain"/>
    <property type="match status" value="1"/>
</dbReference>
<evidence type="ECO:0000256" key="1">
    <source>
        <dbReference type="ARBA" id="ARBA00004496"/>
    </source>
</evidence>
<sequence length="449" mass="47163">MSGQRRPPIPPGPWLVVGLERSGAACARALWKRGEPVIAVDIGEPAEAEALRNEGIEVCTLSDGTEELARARALARSPGVPNEAPVLVAARAAGIPIYSELEIGWRLLESPFVAVTGTNGKTTTVELLAEIWRAAGKDVVTGGNVGTAVSSLVGHISADTTVICEASSFQLEDSVAFAPEVAVLLNVSPDHIDRHGSFEQYKEAKLKLFAHQDASDYAIGEQELLAEAEGHAERVAVSSDPRVPGSIELRGDQIVWHGAALLGTDQVRLRGPHNLENALCAAAAALCAGIDPDAVRTALASFRGVEHRLEEVGKVDGVLWVNDSKATNVAAACVGLSAFEQPVHLIAGGQGKNQEFHLLADVAAVHVRAAYLIGADAEAIESELGESVECGRFDGLEAAVAAAHAAAVEGEVVLLSPACASFDQFPRGYEQRGSEFKRLVQSFAGFSET</sequence>
<dbReference type="GO" id="GO:0008360">
    <property type="term" value="P:regulation of cell shape"/>
    <property type="evidence" value="ECO:0007669"/>
    <property type="project" value="InterPro"/>
</dbReference>
<comment type="subcellular location">
    <subcellularLocation>
        <location evidence="1">Cytoplasm</location>
    </subcellularLocation>
</comment>
<keyword evidence="6" id="KW-0067">ATP-binding</keyword>
<dbReference type="HAMAP" id="MF_00639">
    <property type="entry name" value="MurD"/>
    <property type="match status" value="1"/>
</dbReference>
<dbReference type="SUPFAM" id="SSF53244">
    <property type="entry name" value="MurD-like peptide ligases, peptide-binding domain"/>
    <property type="match status" value="1"/>
</dbReference>
<evidence type="ECO:0000313" key="9">
    <source>
        <dbReference type="EMBL" id="CAB4339925.1"/>
    </source>
</evidence>